<comment type="subcellular location">
    <subcellularLocation>
        <location evidence="1">Mitochondrion inner membrane</location>
        <topology evidence="1">Multi-pass membrane protein</topology>
    </subcellularLocation>
</comment>
<dbReference type="OMA" id="YWWGYES"/>
<evidence type="ECO:0000256" key="4">
    <source>
        <dbReference type="ARBA" id="ARBA00022692"/>
    </source>
</evidence>
<name>J7SAR2_HUIN7</name>
<dbReference type="HOGENOM" id="CLU_015166_0_0_1"/>
<protein>
    <recommendedName>
        <fullName evidence="14">Mitochondrial carrier protein MTM1</fullName>
    </recommendedName>
</protein>
<keyword evidence="7" id="KW-1133">Transmembrane helix</keyword>
<keyword evidence="3 11" id="KW-0813">Transport</keyword>
<evidence type="ECO:0000256" key="11">
    <source>
        <dbReference type="RuleBase" id="RU000488"/>
    </source>
</evidence>
<feature type="repeat" description="Solcar" evidence="10">
    <location>
        <begin position="270"/>
        <end position="363"/>
    </location>
</feature>
<dbReference type="SUPFAM" id="SSF103506">
    <property type="entry name" value="Mitochondrial carrier"/>
    <property type="match status" value="1"/>
</dbReference>
<dbReference type="GO" id="GO:1990542">
    <property type="term" value="P:mitochondrial transmembrane transport"/>
    <property type="evidence" value="ECO:0007669"/>
    <property type="project" value="InterPro"/>
</dbReference>
<dbReference type="GeneID" id="34528173"/>
<dbReference type="OrthoDB" id="1747031at2759"/>
<reference evidence="12 13" key="1">
    <citation type="journal article" date="2011" name="Proc. Natl. Acad. Sci. U.S.A.">
        <title>Evolutionary erosion of yeast sex chromosomes by mating-type switching accidents.</title>
        <authorList>
            <person name="Gordon J.L."/>
            <person name="Armisen D."/>
            <person name="Proux-Wera E."/>
            <person name="Oheigeartaigh S.S."/>
            <person name="Byrne K.P."/>
            <person name="Wolfe K.H."/>
        </authorList>
    </citation>
    <scope>NUCLEOTIDE SEQUENCE [LARGE SCALE GENOMIC DNA]</scope>
    <source>
        <strain evidence="13">ATCC MYA-139 / BCRC 22969 / CBS 8797 / CCRC 22969 / KCTC 17520 / NBRC 10181 / NCYC 3082</strain>
    </source>
</reference>
<evidence type="ECO:0000256" key="8">
    <source>
        <dbReference type="ARBA" id="ARBA00023128"/>
    </source>
</evidence>
<dbReference type="AlphaFoldDB" id="J7SAR2"/>
<accession>J7SAR2</accession>
<dbReference type="PANTHER" id="PTHR45760:SF2">
    <property type="entry name" value="FI19922P1-RELATED"/>
    <property type="match status" value="1"/>
</dbReference>
<dbReference type="InterPro" id="IPR018108">
    <property type="entry name" value="MCP_transmembrane"/>
</dbReference>
<dbReference type="GO" id="GO:0006879">
    <property type="term" value="P:intracellular iron ion homeostasis"/>
    <property type="evidence" value="ECO:0007669"/>
    <property type="project" value="EnsemblFungi"/>
</dbReference>
<sequence>MSENNVAGGGTAQWLGFQERMLSASVGSLLTSMTLTPMDVVRIRLQQQSMTQLCGCDDIGGEGGAGSLRQATVRRLPRAAGAAAEAEARRVFWEGACFAELNCRRSHVPLRGTWDALLQISRNEGCSTLWRGISLTLAMAIPANVVYFTGYEYVRDVSPLRGVYPTLNPLLCGAVARLLAATTVAPLELLKTKFQSIPRSSERVRAAAIFKDLLQETRLEIQGQGLRRALFKGLQITLWRDVPFSGIYWASYEWCKRSLWAGNAQGSNAVHFANSFIGGCVSGTLAAVATHPFDVGKTRLQIRMLQGGTGGAPTGEPRMFRYLAGIWRSEGASGLYAGLGARVAKIAPSCAIMISSYEVSKKFFT</sequence>
<comment type="similarity">
    <text evidence="2 11">Belongs to the mitochondrial carrier (TC 2.A.29) family.</text>
</comment>
<evidence type="ECO:0000256" key="5">
    <source>
        <dbReference type="ARBA" id="ARBA00022737"/>
    </source>
</evidence>
<organism evidence="12 13">
    <name type="scientific">Huiozyma naganishii (strain ATCC MYA-139 / BCRC 22969 / CBS 8797 / KCTC 17520 / NBRC 10181 / NCYC 3082 / Yp74L-3)</name>
    <name type="common">Yeast</name>
    <name type="synonym">Kazachstania naganishii</name>
    <dbReference type="NCBI Taxonomy" id="1071383"/>
    <lineage>
        <taxon>Eukaryota</taxon>
        <taxon>Fungi</taxon>
        <taxon>Dikarya</taxon>
        <taxon>Ascomycota</taxon>
        <taxon>Saccharomycotina</taxon>
        <taxon>Saccharomycetes</taxon>
        <taxon>Saccharomycetales</taxon>
        <taxon>Saccharomycetaceae</taxon>
        <taxon>Huiozyma</taxon>
    </lineage>
</organism>
<gene>
    <name evidence="12" type="primary">KNAG0K00380</name>
    <name evidence="12" type="ordered locus">KNAG_0K00380</name>
</gene>
<feature type="repeat" description="Solcar" evidence="10">
    <location>
        <begin position="15"/>
        <end position="157"/>
    </location>
</feature>
<keyword evidence="5" id="KW-0677">Repeat</keyword>
<dbReference type="Gene3D" id="1.50.40.10">
    <property type="entry name" value="Mitochondrial carrier domain"/>
    <property type="match status" value="2"/>
</dbReference>
<evidence type="ECO:0000256" key="6">
    <source>
        <dbReference type="ARBA" id="ARBA00022792"/>
    </source>
</evidence>
<dbReference type="RefSeq" id="XP_022466651.1">
    <property type="nucleotide sequence ID" value="XM_022610346.1"/>
</dbReference>
<keyword evidence="4 10" id="KW-0812">Transmembrane</keyword>
<dbReference type="Pfam" id="PF00153">
    <property type="entry name" value="Mito_carr"/>
    <property type="match status" value="3"/>
</dbReference>
<dbReference type="KEGG" id="kng:KNAG_0K00380"/>
<evidence type="ECO:0000256" key="1">
    <source>
        <dbReference type="ARBA" id="ARBA00004448"/>
    </source>
</evidence>
<reference evidence="13" key="2">
    <citation type="submission" date="2012-08" db="EMBL/GenBank/DDBJ databases">
        <title>Genome sequence of Kazachstania naganishii.</title>
        <authorList>
            <person name="Gordon J.L."/>
            <person name="Armisen D."/>
            <person name="Proux-Wera E."/>
            <person name="OhEigeartaigh S.S."/>
            <person name="Byrne K.P."/>
            <person name="Wolfe K.H."/>
        </authorList>
    </citation>
    <scope>NUCLEOTIDE SEQUENCE [LARGE SCALE GENOMIC DNA]</scope>
    <source>
        <strain evidence="13">ATCC MYA-139 / BCRC 22969 / CBS 8797 / CCRC 22969 / KCTC 17520 / NBRC 10181 / NCYC 3082</strain>
    </source>
</reference>
<dbReference type="PANTHER" id="PTHR45760">
    <property type="entry name" value="FI19922P1-RELATED"/>
    <property type="match status" value="1"/>
</dbReference>
<keyword evidence="9 10" id="KW-0472">Membrane</keyword>
<dbReference type="InterPro" id="IPR023395">
    <property type="entry name" value="MCP_dom_sf"/>
</dbReference>
<keyword evidence="13" id="KW-1185">Reference proteome</keyword>
<dbReference type="GO" id="GO:0031921">
    <property type="term" value="P:pyridoxal phosphate transport"/>
    <property type="evidence" value="ECO:0007669"/>
    <property type="project" value="EnsemblFungi"/>
</dbReference>
<dbReference type="GO" id="GO:0005743">
    <property type="term" value="C:mitochondrial inner membrane"/>
    <property type="evidence" value="ECO:0007669"/>
    <property type="project" value="UniProtKB-SubCell"/>
</dbReference>
<evidence type="ECO:0000313" key="13">
    <source>
        <dbReference type="Proteomes" id="UP000006310"/>
    </source>
</evidence>
<proteinExistence type="inferred from homology"/>
<evidence type="ECO:0000256" key="2">
    <source>
        <dbReference type="ARBA" id="ARBA00006375"/>
    </source>
</evidence>
<evidence type="ECO:0000256" key="10">
    <source>
        <dbReference type="PROSITE-ProRule" id="PRU00282"/>
    </source>
</evidence>
<dbReference type="eggNOG" id="KOG0761">
    <property type="taxonomic scope" value="Eukaryota"/>
</dbReference>
<evidence type="ECO:0000256" key="7">
    <source>
        <dbReference type="ARBA" id="ARBA00022989"/>
    </source>
</evidence>
<evidence type="ECO:0008006" key="14">
    <source>
        <dbReference type="Google" id="ProtNLM"/>
    </source>
</evidence>
<evidence type="ECO:0000256" key="3">
    <source>
        <dbReference type="ARBA" id="ARBA00022448"/>
    </source>
</evidence>
<dbReference type="Proteomes" id="UP000006310">
    <property type="component" value="Chromosome 11"/>
</dbReference>
<evidence type="ECO:0000256" key="9">
    <source>
        <dbReference type="ARBA" id="ARBA00023136"/>
    </source>
</evidence>
<keyword evidence="8" id="KW-0496">Mitochondrion</keyword>
<dbReference type="PROSITE" id="PS50920">
    <property type="entry name" value="SOLCAR"/>
    <property type="match status" value="3"/>
</dbReference>
<feature type="repeat" description="Solcar" evidence="10">
    <location>
        <begin position="164"/>
        <end position="258"/>
    </location>
</feature>
<dbReference type="STRING" id="1071383.J7SAR2"/>
<evidence type="ECO:0000313" key="12">
    <source>
        <dbReference type="EMBL" id="CCK72406.1"/>
    </source>
</evidence>
<keyword evidence="6" id="KW-0999">Mitochondrion inner membrane</keyword>
<dbReference type="InterPro" id="IPR045315">
    <property type="entry name" value="Mtm1-like"/>
</dbReference>
<dbReference type="GO" id="GO:0030170">
    <property type="term" value="F:pyridoxal phosphate binding"/>
    <property type="evidence" value="ECO:0007669"/>
    <property type="project" value="EnsemblFungi"/>
</dbReference>
<dbReference type="EMBL" id="HE978324">
    <property type="protein sequence ID" value="CCK72406.1"/>
    <property type="molecule type" value="Genomic_DNA"/>
</dbReference>